<evidence type="ECO:0000313" key="1">
    <source>
        <dbReference type="EMBL" id="GAH06046.1"/>
    </source>
</evidence>
<comment type="caution">
    <text evidence="1">The sequence shown here is derived from an EMBL/GenBank/DDBJ whole genome shotgun (WGS) entry which is preliminary data.</text>
</comment>
<organism evidence="1">
    <name type="scientific">marine sediment metagenome</name>
    <dbReference type="NCBI Taxonomy" id="412755"/>
    <lineage>
        <taxon>unclassified sequences</taxon>
        <taxon>metagenomes</taxon>
        <taxon>ecological metagenomes</taxon>
    </lineage>
</organism>
<dbReference type="AlphaFoldDB" id="X1CCT0"/>
<reference evidence="1" key="1">
    <citation type="journal article" date="2014" name="Front. Microbiol.">
        <title>High frequency of phylogenetically diverse reductive dehalogenase-homologous genes in deep subseafloor sedimentary metagenomes.</title>
        <authorList>
            <person name="Kawai M."/>
            <person name="Futagami T."/>
            <person name="Toyoda A."/>
            <person name="Takaki Y."/>
            <person name="Nishi S."/>
            <person name="Hori S."/>
            <person name="Arai W."/>
            <person name="Tsubouchi T."/>
            <person name="Morono Y."/>
            <person name="Uchiyama I."/>
            <person name="Ito T."/>
            <person name="Fujiyama A."/>
            <person name="Inagaki F."/>
            <person name="Takami H."/>
        </authorList>
    </citation>
    <scope>NUCLEOTIDE SEQUENCE</scope>
    <source>
        <strain evidence="1">Expedition CK06-06</strain>
    </source>
</reference>
<accession>X1CCT0</accession>
<dbReference type="EMBL" id="BART01038553">
    <property type="protein sequence ID" value="GAH06046.1"/>
    <property type="molecule type" value="Genomic_DNA"/>
</dbReference>
<proteinExistence type="predicted"/>
<name>X1CCT0_9ZZZZ</name>
<sequence>MNKTKTYSAKDMLKEWRDYEEIVTYLKKNFDAAVKKTTLGAPSN</sequence>
<protein>
    <submittedName>
        <fullName evidence="1">Uncharacterized protein</fullName>
    </submittedName>
</protein>
<gene>
    <name evidence="1" type="ORF">S01H4_63872</name>
</gene>